<protein>
    <recommendedName>
        <fullName evidence="1">RelA/SpoT domain-containing protein</fullName>
    </recommendedName>
</protein>
<dbReference type="Gene3D" id="1.10.287.860">
    <property type="entry name" value="Nucleotidyltransferase"/>
    <property type="match status" value="1"/>
</dbReference>
<proteinExistence type="predicted"/>
<dbReference type="InterPro" id="IPR043519">
    <property type="entry name" value="NT_sf"/>
</dbReference>
<dbReference type="EMBL" id="JAPDDP010000012">
    <property type="protein sequence ID" value="MDA0180349.1"/>
    <property type="molecule type" value="Genomic_DNA"/>
</dbReference>
<dbReference type="CDD" id="cd05399">
    <property type="entry name" value="NT_Rel-Spo_like"/>
    <property type="match status" value="1"/>
</dbReference>
<dbReference type="Proteomes" id="UP001147653">
    <property type="component" value="Unassembled WGS sequence"/>
</dbReference>
<evidence type="ECO:0000259" key="1">
    <source>
        <dbReference type="SMART" id="SM00954"/>
    </source>
</evidence>
<reference evidence="2" key="1">
    <citation type="submission" date="2022-10" db="EMBL/GenBank/DDBJ databases">
        <title>The WGS of Solirubrobacter phytolaccae KCTC 29190.</title>
        <authorList>
            <person name="Jiang Z."/>
        </authorList>
    </citation>
    <scope>NUCLEOTIDE SEQUENCE</scope>
    <source>
        <strain evidence="2">KCTC 29190</strain>
    </source>
</reference>
<dbReference type="AlphaFoldDB" id="A0A9X3S6V9"/>
<comment type="caution">
    <text evidence="2">The sequence shown here is derived from an EMBL/GenBank/DDBJ whole genome shotgun (WGS) entry which is preliminary data.</text>
</comment>
<evidence type="ECO:0000313" key="3">
    <source>
        <dbReference type="Proteomes" id="UP001147653"/>
    </source>
</evidence>
<feature type="domain" description="RelA/SpoT" evidence="1">
    <location>
        <begin position="45"/>
        <end position="168"/>
    </location>
</feature>
<dbReference type="SMART" id="SM00954">
    <property type="entry name" value="RelA_SpoT"/>
    <property type="match status" value="1"/>
</dbReference>
<dbReference type="SUPFAM" id="SSF81301">
    <property type="entry name" value="Nucleotidyltransferase"/>
    <property type="match status" value="1"/>
</dbReference>
<dbReference type="GO" id="GO:0015969">
    <property type="term" value="P:guanosine tetraphosphate metabolic process"/>
    <property type="evidence" value="ECO:0007669"/>
    <property type="project" value="InterPro"/>
</dbReference>
<organism evidence="2 3">
    <name type="scientific">Solirubrobacter phytolaccae</name>
    <dbReference type="NCBI Taxonomy" id="1404360"/>
    <lineage>
        <taxon>Bacteria</taxon>
        <taxon>Bacillati</taxon>
        <taxon>Actinomycetota</taxon>
        <taxon>Thermoleophilia</taxon>
        <taxon>Solirubrobacterales</taxon>
        <taxon>Solirubrobacteraceae</taxon>
        <taxon>Solirubrobacter</taxon>
    </lineage>
</organism>
<keyword evidence="3" id="KW-1185">Reference proteome</keyword>
<accession>A0A9X3S6V9</accession>
<dbReference type="Gene3D" id="3.30.460.10">
    <property type="entry name" value="Beta Polymerase, domain 2"/>
    <property type="match status" value="1"/>
</dbReference>
<dbReference type="PANTHER" id="PTHR41773">
    <property type="entry name" value="GTP PYROPHOSPHATASE-RELATED"/>
    <property type="match status" value="1"/>
</dbReference>
<dbReference type="Pfam" id="PF04607">
    <property type="entry name" value="RelA_SpoT"/>
    <property type="match status" value="1"/>
</dbReference>
<sequence>MSSGTDWSEEYARRRETFDAFRIALHDRLAGCIGREAIALSQIESRTKTVRSFGEKITSKGKYADPLEEITDLAGLRVIVYYPDDVREVGALIDRELEVDWGNSNRSGHDDPPDRFGYRSDHYIVSLPSTEPWERFEGLRAEIQVRTVMQHAWAAVDHEIRYKAADLPRDLSRRLFRLSALLELADEQFAGLQLASHERSAEYARALEHGDLAVAVDILSLRVLAEREDVGQRWAQRAVALGYDPVDPDEGARDDLMRLLHIVRRLGATVVADVVALLPRDTGPGDAVLRDVIAGLRARPGQATFWAFPGDVLALIILGLNGTEGLIRASGFRPEIQKVLLERLGT</sequence>
<gene>
    <name evidence="2" type="ORF">OJ997_08580</name>
</gene>
<dbReference type="PANTHER" id="PTHR41773:SF1">
    <property type="entry name" value="RELA_SPOT DOMAIN-CONTAINING PROTEIN"/>
    <property type="match status" value="1"/>
</dbReference>
<dbReference type="RefSeq" id="WP_270024659.1">
    <property type="nucleotide sequence ID" value="NZ_JAPDDP010000012.1"/>
</dbReference>
<dbReference type="InterPro" id="IPR007685">
    <property type="entry name" value="RelA_SpoT"/>
</dbReference>
<name>A0A9X3S6V9_9ACTN</name>
<evidence type="ECO:0000313" key="2">
    <source>
        <dbReference type="EMBL" id="MDA0180349.1"/>
    </source>
</evidence>